<dbReference type="PANTHER" id="PTHR35936:SF17">
    <property type="entry name" value="ARGININE-BINDING EXTRACELLULAR PROTEIN ARTP"/>
    <property type="match status" value="1"/>
</dbReference>
<dbReference type="Proteomes" id="UP001500596">
    <property type="component" value="Unassembled WGS sequence"/>
</dbReference>
<dbReference type="Gene3D" id="3.40.190.10">
    <property type="entry name" value="Periplasmic binding protein-like II"/>
    <property type="match status" value="2"/>
</dbReference>
<sequence>MSTLVALSISALAFTACAGTTDSDPSPAAEPTMPVVQDAADLVPAAIKDKGVLTVVMPTNEPPMQFYKQGTKDMTGVNADIARLLASALGLGIDIQIANFDALIPGLAAGRYDATVSSMTPTEERMQTLDFVEYMNIGSAVGALEETDVSIDDMCGRSVALLSGSYQLSVNIPLIDEACTSGGEQPVDVMVFAETRQVIQAVTSGRADAAFADSTVIGYAAGQNPGFVVKSEFDSAPVAVGIPHDTGLLEPVTKAMEAIIDSPEYIEVLTTYGLESGAITEVGVNVPQ</sequence>
<dbReference type="RefSeq" id="WP_344055654.1">
    <property type="nucleotide sequence ID" value="NZ_BAAAPK010000001.1"/>
</dbReference>
<reference evidence="4 5" key="1">
    <citation type="journal article" date="2019" name="Int. J. Syst. Evol. Microbiol.">
        <title>The Global Catalogue of Microorganisms (GCM) 10K type strain sequencing project: providing services to taxonomists for standard genome sequencing and annotation.</title>
        <authorList>
            <consortium name="The Broad Institute Genomics Platform"/>
            <consortium name="The Broad Institute Genome Sequencing Center for Infectious Disease"/>
            <person name="Wu L."/>
            <person name="Ma J."/>
        </authorList>
    </citation>
    <scope>NUCLEOTIDE SEQUENCE [LARGE SCALE GENOMIC DNA]</scope>
    <source>
        <strain evidence="4 5">JCM 15575</strain>
    </source>
</reference>
<evidence type="ECO:0000313" key="5">
    <source>
        <dbReference type="Proteomes" id="UP001500596"/>
    </source>
</evidence>
<evidence type="ECO:0000259" key="3">
    <source>
        <dbReference type="SMART" id="SM00062"/>
    </source>
</evidence>
<dbReference type="Pfam" id="PF00497">
    <property type="entry name" value="SBP_bac_3"/>
    <property type="match status" value="1"/>
</dbReference>
<dbReference type="SUPFAM" id="SSF53850">
    <property type="entry name" value="Periplasmic binding protein-like II"/>
    <property type="match status" value="1"/>
</dbReference>
<name>A0ABN2H9I0_9MICO</name>
<dbReference type="PANTHER" id="PTHR35936">
    <property type="entry name" value="MEMBRANE-BOUND LYTIC MUREIN TRANSGLYCOSYLASE F"/>
    <property type="match status" value="1"/>
</dbReference>
<keyword evidence="5" id="KW-1185">Reference proteome</keyword>
<organism evidence="4 5">
    <name type="scientific">Microbacterium lacus</name>
    <dbReference type="NCBI Taxonomy" id="415217"/>
    <lineage>
        <taxon>Bacteria</taxon>
        <taxon>Bacillati</taxon>
        <taxon>Actinomycetota</taxon>
        <taxon>Actinomycetes</taxon>
        <taxon>Micrococcales</taxon>
        <taxon>Microbacteriaceae</taxon>
        <taxon>Microbacterium</taxon>
    </lineage>
</organism>
<comment type="caution">
    <text evidence="4">The sequence shown here is derived from an EMBL/GenBank/DDBJ whole genome shotgun (WGS) entry which is preliminary data.</text>
</comment>
<proteinExistence type="predicted"/>
<gene>
    <name evidence="4" type="ORF">GCM10009807_29630</name>
</gene>
<dbReference type="SMART" id="SM00062">
    <property type="entry name" value="PBPb"/>
    <property type="match status" value="1"/>
</dbReference>
<feature type="domain" description="Solute-binding protein family 3/N-terminal" evidence="3">
    <location>
        <begin position="52"/>
        <end position="276"/>
    </location>
</feature>
<dbReference type="InterPro" id="IPR001638">
    <property type="entry name" value="Solute-binding_3/MltF_N"/>
</dbReference>
<dbReference type="EMBL" id="BAAAPK010000001">
    <property type="protein sequence ID" value="GAA1683880.1"/>
    <property type="molecule type" value="Genomic_DNA"/>
</dbReference>
<feature type="chain" id="PRO_5046962674" evidence="2">
    <location>
        <begin position="19"/>
        <end position="288"/>
    </location>
</feature>
<accession>A0ABN2H9I0</accession>
<feature type="signal peptide" evidence="2">
    <location>
        <begin position="1"/>
        <end position="18"/>
    </location>
</feature>
<keyword evidence="1 2" id="KW-0732">Signal</keyword>
<evidence type="ECO:0000313" key="4">
    <source>
        <dbReference type="EMBL" id="GAA1683880.1"/>
    </source>
</evidence>
<evidence type="ECO:0000256" key="1">
    <source>
        <dbReference type="ARBA" id="ARBA00022729"/>
    </source>
</evidence>
<evidence type="ECO:0000256" key="2">
    <source>
        <dbReference type="SAM" id="SignalP"/>
    </source>
</evidence>
<protein>
    <submittedName>
        <fullName evidence="4">ABC transporter substrate-binding protein</fullName>
    </submittedName>
</protein>